<name>A0A0A1IUA8_9CAUD</name>
<evidence type="ECO:0000313" key="1">
    <source>
        <dbReference type="EMBL" id="CEF89363.1"/>
    </source>
</evidence>
<protein>
    <submittedName>
        <fullName evidence="1">Uncharacterized protein</fullName>
    </submittedName>
</protein>
<dbReference type="EMBL" id="LN610575">
    <property type="protein sequence ID" value="CEF89363.1"/>
    <property type="molecule type" value="Genomic_DNA"/>
</dbReference>
<gene>
    <name evidence="1" type="primary">ORF48</name>
</gene>
<dbReference type="Proteomes" id="UP000030224">
    <property type="component" value="Segment"/>
</dbReference>
<proteinExistence type="predicted"/>
<organism evidence="1 2">
    <name type="scientific">Pseudomonas phage vB_PaeM_C2-10_Ab08</name>
    <dbReference type="NCBI Taxonomy" id="1548903"/>
    <lineage>
        <taxon>Viruses</taxon>
        <taxon>Duplodnaviria</taxon>
        <taxon>Heunggongvirae</taxon>
        <taxon>Uroviricota</taxon>
        <taxon>Caudoviricetes</taxon>
        <taxon>Vandenendeviridae</taxon>
        <taxon>Skurskavirinae</taxon>
        <taxon>Pakpunavirus</taxon>
        <taxon>Pakpunavirus CAb1</taxon>
    </lineage>
</organism>
<evidence type="ECO:0000313" key="2">
    <source>
        <dbReference type="Proteomes" id="UP000030224"/>
    </source>
</evidence>
<accession>A0A0A1IUA8</accession>
<reference evidence="1 2" key="1">
    <citation type="journal article" date="2015" name="PLoS ONE">
        <title>Investigation of a Large Collection of Pseudomonas aeruginosa Bacteriophages Collected from a Single Environmental Source in Abidjan, Cote d'Ivoire.</title>
        <authorList>
            <person name="Essoh C."/>
            <person name="Latino L."/>
            <person name="Midoux C."/>
            <person name="Blouin Y."/>
            <person name="Loukou G."/>
            <person name="Nguetta S.P."/>
            <person name="Lathro S."/>
            <person name="Cablanmian A."/>
            <person name="Kouassi A.K."/>
            <person name="Vergnaud G."/>
            <person name="Pourcel C."/>
        </authorList>
    </citation>
    <scope>NUCLEOTIDE SEQUENCE [LARGE SCALE GENOMIC DNA]</scope>
    <source>
        <strain evidence="1">Ab08</strain>
    </source>
</reference>
<sequence length="62" mass="6927">MRCKCCDSELSFETPVINKHTGKEDDLCSSCRRFALNPTLDHEYFGGWYPSEGVTAPLPTGD</sequence>